<proteinExistence type="predicted"/>
<accession>A0A4P6MUH6</accession>
<evidence type="ECO:0008006" key="3">
    <source>
        <dbReference type="Google" id="ProtNLM"/>
    </source>
</evidence>
<reference evidence="1 2" key="1">
    <citation type="submission" date="2019-02" db="EMBL/GenBank/DDBJ databases">
        <title>Genomic data mining of an Antarctic deep-sea actinobacterium, Janibacterlimosus P3-3-X1.</title>
        <authorList>
            <person name="Liao L."/>
            <person name="Chen B."/>
        </authorList>
    </citation>
    <scope>NUCLEOTIDE SEQUENCE [LARGE SCALE GENOMIC DNA]</scope>
    <source>
        <strain evidence="1 2">P3-3-X1</strain>
    </source>
</reference>
<organism evidence="1 2">
    <name type="scientific">Janibacter limosus</name>
    <dbReference type="NCBI Taxonomy" id="53458"/>
    <lineage>
        <taxon>Bacteria</taxon>
        <taxon>Bacillati</taxon>
        <taxon>Actinomycetota</taxon>
        <taxon>Actinomycetes</taxon>
        <taxon>Micrococcales</taxon>
        <taxon>Intrasporangiaceae</taxon>
        <taxon>Janibacter</taxon>
    </lineage>
</organism>
<dbReference type="AlphaFoldDB" id="A0A4P6MUH6"/>
<evidence type="ECO:0000313" key="1">
    <source>
        <dbReference type="EMBL" id="QBF47364.1"/>
    </source>
</evidence>
<protein>
    <recommendedName>
        <fullName evidence="3">Restriction system protein Mrr-like N-terminal domain-containing protein</fullName>
    </recommendedName>
</protein>
<dbReference type="OrthoDB" id="9798107at2"/>
<keyword evidence="2" id="KW-1185">Reference proteome</keyword>
<dbReference type="EMBL" id="CP036164">
    <property type="protein sequence ID" value="QBF47364.1"/>
    <property type="molecule type" value="Genomic_DNA"/>
</dbReference>
<dbReference type="RefSeq" id="WP_130630555.1">
    <property type="nucleotide sequence ID" value="NZ_CP036164.1"/>
</dbReference>
<sequence>MASNKDILKTWVVEALESEKHEMSVLEVAKFVWQHHEDDLRSSGDLFYSWQYDLRWAAQVLRDEGVLKSKDGKRSGGWELA</sequence>
<dbReference type="Proteomes" id="UP000290408">
    <property type="component" value="Chromosome"/>
</dbReference>
<gene>
    <name evidence="1" type="ORF">EXU32_14560</name>
</gene>
<evidence type="ECO:0000313" key="2">
    <source>
        <dbReference type="Proteomes" id="UP000290408"/>
    </source>
</evidence>
<name>A0A4P6MUH6_9MICO</name>
<dbReference type="KEGG" id="jli:EXU32_14560"/>